<keyword evidence="10" id="KW-1185">Reference proteome</keyword>
<dbReference type="Gene3D" id="3.40.50.150">
    <property type="entry name" value="Vaccinia Virus protein VP39"/>
    <property type="match status" value="1"/>
</dbReference>
<keyword evidence="6" id="KW-1207">Sterol metabolism</keyword>
<dbReference type="Pfam" id="PF08498">
    <property type="entry name" value="Sterol_MT_C"/>
    <property type="match status" value="1"/>
</dbReference>
<organism evidence="9 10">
    <name type="scientific">Massariosphaeria phaeospora</name>
    <dbReference type="NCBI Taxonomy" id="100035"/>
    <lineage>
        <taxon>Eukaryota</taxon>
        <taxon>Fungi</taxon>
        <taxon>Dikarya</taxon>
        <taxon>Ascomycota</taxon>
        <taxon>Pezizomycotina</taxon>
        <taxon>Dothideomycetes</taxon>
        <taxon>Pleosporomycetidae</taxon>
        <taxon>Pleosporales</taxon>
        <taxon>Pleosporales incertae sedis</taxon>
        <taxon>Massariosphaeria</taxon>
    </lineage>
</organism>
<evidence type="ECO:0000256" key="6">
    <source>
        <dbReference type="RuleBase" id="RU362025"/>
    </source>
</evidence>
<dbReference type="GO" id="GO:0005783">
    <property type="term" value="C:endoplasmic reticulum"/>
    <property type="evidence" value="ECO:0007669"/>
    <property type="project" value="TreeGrafter"/>
</dbReference>
<dbReference type="PANTHER" id="PTHR44068">
    <property type="entry name" value="ZGC:194242"/>
    <property type="match status" value="1"/>
</dbReference>
<feature type="compositionally biased region" description="Basic and acidic residues" evidence="7">
    <location>
        <begin position="13"/>
        <end position="29"/>
    </location>
</feature>
<keyword evidence="6" id="KW-0443">Lipid metabolism</keyword>
<evidence type="ECO:0000256" key="3">
    <source>
        <dbReference type="ARBA" id="ARBA00022691"/>
    </source>
</evidence>
<evidence type="ECO:0000313" key="9">
    <source>
        <dbReference type="EMBL" id="KAF2867539.1"/>
    </source>
</evidence>
<evidence type="ECO:0000256" key="2">
    <source>
        <dbReference type="ARBA" id="ARBA00022679"/>
    </source>
</evidence>
<evidence type="ECO:0000256" key="1">
    <source>
        <dbReference type="ARBA" id="ARBA00022603"/>
    </source>
</evidence>
<keyword evidence="6" id="KW-0752">Steroid biosynthesis</keyword>
<dbReference type="CDD" id="cd02440">
    <property type="entry name" value="AdoMet_MTases"/>
    <property type="match status" value="1"/>
</dbReference>
<proteinExistence type="inferred from homology"/>
<comment type="caution">
    <text evidence="9">The sequence shown here is derived from an EMBL/GenBank/DDBJ whole genome shotgun (WGS) entry which is preliminary data.</text>
</comment>
<evidence type="ECO:0000259" key="8">
    <source>
        <dbReference type="PROSITE" id="PS51685"/>
    </source>
</evidence>
<dbReference type="InterPro" id="IPR050447">
    <property type="entry name" value="Erg6_SMT_methyltransf"/>
</dbReference>
<dbReference type="PANTHER" id="PTHR44068:SF1">
    <property type="entry name" value="HYPOTHETICAL LOC100005854"/>
    <property type="match status" value="1"/>
</dbReference>
<reference evidence="9 10" key="1">
    <citation type="submission" date="2020-01" db="EMBL/GenBank/DDBJ databases">
        <authorList>
            <consortium name="DOE Joint Genome Institute"/>
            <person name="Haridas S."/>
            <person name="Albert R."/>
            <person name="Binder M."/>
            <person name="Bloem J."/>
            <person name="Labutti K."/>
            <person name="Salamov A."/>
            <person name="Andreopoulos B."/>
            <person name="Baker S.E."/>
            <person name="Barry K."/>
            <person name="Bills G."/>
            <person name="Bluhm B.H."/>
            <person name="Cannon C."/>
            <person name="Castanera R."/>
            <person name="Culley D.E."/>
            <person name="Daum C."/>
            <person name="Ezra D."/>
            <person name="Gonzalez J.B."/>
            <person name="Henrissat B."/>
            <person name="Kuo A."/>
            <person name="Liang C."/>
            <person name="Lipzen A."/>
            <person name="Lutzoni F."/>
            <person name="Magnuson J."/>
            <person name="Mondo S."/>
            <person name="Nolan M."/>
            <person name="Ohm R."/>
            <person name="Pangilinan J."/>
            <person name="Park H.-J.H."/>
            <person name="Ramirez L."/>
            <person name="Alfaro M."/>
            <person name="Sun H."/>
            <person name="Tritt A."/>
            <person name="Yoshinaga Y."/>
            <person name="Zwiers L.-H.L."/>
            <person name="Turgeon B.G."/>
            <person name="Goodwin S.B."/>
            <person name="Spatafora J.W."/>
            <person name="Crous P.W."/>
            <person name="Grigoriev I.V."/>
        </authorList>
    </citation>
    <scope>NUCLEOTIDE SEQUENCE [LARGE SCALE GENOMIC DNA]</scope>
    <source>
        <strain evidence="9 10">CBS 611.86</strain>
    </source>
</reference>
<feature type="compositionally biased region" description="Polar residues" evidence="7">
    <location>
        <begin position="1"/>
        <end position="10"/>
    </location>
</feature>
<evidence type="ECO:0000256" key="7">
    <source>
        <dbReference type="SAM" id="MobiDB-lite"/>
    </source>
</evidence>
<comment type="function">
    <text evidence="6">Catalyzes the transfer of methyl groups from S-adenosyl-methionine to the C-24 of sterols.</text>
</comment>
<accession>A0A7C8M3Y2</accession>
<dbReference type="GO" id="GO:0032259">
    <property type="term" value="P:methylation"/>
    <property type="evidence" value="ECO:0007669"/>
    <property type="project" value="UniProtKB-KW"/>
</dbReference>
<feature type="domain" description="SAM-dependent methyltransferase Erg6/SMT-type" evidence="8">
    <location>
        <begin position="43"/>
        <end position="339"/>
    </location>
</feature>
<keyword evidence="6" id="KW-0753">Steroid metabolism</keyword>
<dbReference type="InterPro" id="IPR013216">
    <property type="entry name" value="Methyltransf_11"/>
</dbReference>
<dbReference type="PROSITE" id="PS51685">
    <property type="entry name" value="SAM_MT_ERG6_SMT"/>
    <property type="match status" value="1"/>
</dbReference>
<keyword evidence="1 5" id="KW-0489">Methyltransferase</keyword>
<dbReference type="OrthoDB" id="540004at2759"/>
<dbReference type="InterPro" id="IPR030384">
    <property type="entry name" value="MeTrfase_SMT"/>
</dbReference>
<dbReference type="EMBL" id="JAADJZ010000023">
    <property type="protein sequence ID" value="KAF2867539.1"/>
    <property type="molecule type" value="Genomic_DNA"/>
</dbReference>
<evidence type="ECO:0000313" key="10">
    <source>
        <dbReference type="Proteomes" id="UP000481861"/>
    </source>
</evidence>
<feature type="region of interest" description="Disordered" evidence="7">
    <location>
        <begin position="1"/>
        <end position="29"/>
    </location>
</feature>
<comment type="pathway">
    <text evidence="6">Steroid metabolism.</text>
</comment>
<name>A0A7C8M3Y2_9PLEO</name>
<dbReference type="GO" id="GO:0006696">
    <property type="term" value="P:ergosterol biosynthetic process"/>
    <property type="evidence" value="ECO:0007669"/>
    <property type="project" value="TreeGrafter"/>
</dbReference>
<keyword evidence="3 5" id="KW-0949">S-adenosyl-L-methionine</keyword>
<dbReference type="GO" id="GO:0003838">
    <property type="term" value="F:sterol 24-C-methyltransferase activity"/>
    <property type="evidence" value="ECO:0007669"/>
    <property type="project" value="TreeGrafter"/>
</dbReference>
<protein>
    <recommendedName>
        <fullName evidence="6">Sterol 24-C-methyltransferase</fullName>
        <ecNumber evidence="6">2.1.1.-</ecNumber>
    </recommendedName>
    <alternativeName>
        <fullName evidence="6">Delta(24)-sterol C-methyltransferase</fullName>
    </alternativeName>
</protein>
<dbReference type="EC" id="2.1.1.-" evidence="6"/>
<gene>
    <name evidence="9" type="ORF">BDV95DRAFT_502820</name>
</gene>
<dbReference type="Pfam" id="PF08241">
    <property type="entry name" value="Methyltransf_11"/>
    <property type="match status" value="1"/>
</dbReference>
<dbReference type="AlphaFoldDB" id="A0A7C8M3Y2"/>
<evidence type="ECO:0000256" key="5">
    <source>
        <dbReference type="PROSITE-ProRule" id="PRU01022"/>
    </source>
</evidence>
<dbReference type="InterPro" id="IPR013705">
    <property type="entry name" value="Sterol_MeTrfase_C"/>
</dbReference>
<sequence>MRGTTNQGHNYSRHWEKEGKPRTDDEDARDLRKTQYTELVNDYYDATTDIYLESWGQSFHMCRFPRGPEQKAMAIARHEHYIANMTGLRPGMKVLDVGCGVGGPAKELAVFANCHVTGLNNNGYQVKKATELARKDGLENMVDFVQGDFMRIPFPANEFDCVYVIEATVHAPSLVDVYSEIYRVLKPGGTFGALEWVLADTFDPSDSEHRAIRLGIERGNGIPALQNKAGARAAMEHAGFELQATEDLALRPDPLPWWYPIGGDLKSAKGVRDWMLVIRNTKYGRVAVRFLVRALEFTRIAPKGTTKITEELIMAGDSLVAGGKRGVFTPMYLMVGKKP</sequence>
<keyword evidence="6" id="KW-0444">Lipid biosynthesis</keyword>
<dbReference type="Proteomes" id="UP000481861">
    <property type="component" value="Unassembled WGS sequence"/>
</dbReference>
<keyword evidence="2 5" id="KW-0808">Transferase</keyword>
<dbReference type="InterPro" id="IPR029063">
    <property type="entry name" value="SAM-dependent_MTases_sf"/>
</dbReference>
<evidence type="ECO:0000256" key="4">
    <source>
        <dbReference type="ARBA" id="ARBA00038188"/>
    </source>
</evidence>
<keyword evidence="6" id="KW-0756">Sterol biosynthesis</keyword>
<comment type="similarity">
    <text evidence="4 5 6">Belongs to the class I-like SAM-binding methyltransferase superfamily. Erg6/SMT family.</text>
</comment>
<dbReference type="SUPFAM" id="SSF53335">
    <property type="entry name" value="S-adenosyl-L-methionine-dependent methyltransferases"/>
    <property type="match status" value="1"/>
</dbReference>